<dbReference type="Pfam" id="PF20030">
    <property type="entry name" value="bpMoxR"/>
    <property type="match status" value="1"/>
</dbReference>
<keyword evidence="4" id="KW-1185">Reference proteome</keyword>
<evidence type="ECO:0000313" key="4">
    <source>
        <dbReference type="Proteomes" id="UP000309215"/>
    </source>
</evidence>
<dbReference type="InterPro" id="IPR027417">
    <property type="entry name" value="P-loop_NTPase"/>
</dbReference>
<dbReference type="PANTHER" id="PTHR32204:SF0">
    <property type="entry name" value="ATPASE RAVA"/>
    <property type="match status" value="1"/>
</dbReference>
<feature type="domain" description="MoxR" evidence="2">
    <location>
        <begin position="13"/>
        <end position="202"/>
    </location>
</feature>
<dbReference type="InterPro" id="IPR041538">
    <property type="entry name" value="RavA-like_AAA_lid"/>
</dbReference>
<dbReference type="Pfam" id="PF17868">
    <property type="entry name" value="AAA_lid_8"/>
    <property type="match status" value="1"/>
</dbReference>
<dbReference type="InterPro" id="IPR050513">
    <property type="entry name" value="RavA_ATPases"/>
</dbReference>
<evidence type="ECO:0000259" key="2">
    <source>
        <dbReference type="Pfam" id="PF20030"/>
    </source>
</evidence>
<sequence length="388" mass="43402">MSYPEATLRTVDRLSRLAKELKRQFFLRDEAVDILVLGAVCQEHVLLLGPPGTAKSDLLTRFAEQIDAPRFHYLLTRFTEPAEIFGPLDLPAFQEGRYHVRTEGMLPSATIAFLDEVFQGGSAILNTLLTLVNERVFHNGPVRQRVPLMSLVGASNELPDDPTLKAFADRFALRVLAPPAPDEGLGELLNRGWDLEVERLDAAKRSERGEGTAVVPMLKESAVRALQYHLAEVKLSEVRPLYEQILRDTRAEGLELSDRRIVKGLRLVAGAALVAGREQAAVEDLWPIKHVWSRPSDAPILRRVVEARITEAGGAKAPRARGQRHILADLETLEEREGSLRGETAISAHLMALNRLRREVILDHPDGRELRERIEVVVRRVLGRLEEA</sequence>
<dbReference type="OrthoDB" id="1814213at2"/>
<dbReference type="SUPFAM" id="SSF52540">
    <property type="entry name" value="P-loop containing nucleoside triphosphate hydrolases"/>
    <property type="match status" value="1"/>
</dbReference>
<dbReference type="InterPro" id="IPR045427">
    <property type="entry name" value="MoxR"/>
</dbReference>
<proteinExistence type="predicted"/>
<dbReference type="EMBL" id="SSMQ01000031">
    <property type="protein sequence ID" value="TKD03183.1"/>
    <property type="molecule type" value="Genomic_DNA"/>
</dbReference>
<reference evidence="3 4" key="1">
    <citation type="submission" date="2019-04" db="EMBL/GenBank/DDBJ databases">
        <authorList>
            <person name="Li Y."/>
            <person name="Wang J."/>
        </authorList>
    </citation>
    <scope>NUCLEOTIDE SEQUENCE [LARGE SCALE GENOMIC DNA]</scope>
    <source>
        <strain evidence="3 4">DSM 14668</strain>
    </source>
</reference>
<organism evidence="3 4">
    <name type="scientific">Polyangium fumosum</name>
    <dbReference type="NCBI Taxonomy" id="889272"/>
    <lineage>
        <taxon>Bacteria</taxon>
        <taxon>Pseudomonadati</taxon>
        <taxon>Myxococcota</taxon>
        <taxon>Polyangia</taxon>
        <taxon>Polyangiales</taxon>
        <taxon>Polyangiaceae</taxon>
        <taxon>Polyangium</taxon>
    </lineage>
</organism>
<evidence type="ECO:0000259" key="1">
    <source>
        <dbReference type="Pfam" id="PF17868"/>
    </source>
</evidence>
<accession>A0A4U1J8L4</accession>
<comment type="caution">
    <text evidence="3">The sequence shown here is derived from an EMBL/GenBank/DDBJ whole genome shotgun (WGS) entry which is preliminary data.</text>
</comment>
<dbReference type="Proteomes" id="UP000309215">
    <property type="component" value="Unassembled WGS sequence"/>
</dbReference>
<dbReference type="RefSeq" id="WP_136931980.1">
    <property type="nucleotide sequence ID" value="NZ_SSMQ01000031.1"/>
</dbReference>
<dbReference type="AlphaFoldDB" id="A0A4U1J8L4"/>
<protein>
    <submittedName>
        <fullName evidence="3">AAA family ATPase</fullName>
    </submittedName>
</protein>
<dbReference type="PANTHER" id="PTHR32204">
    <property type="entry name" value="ATPASE RAVA"/>
    <property type="match status" value="1"/>
</dbReference>
<evidence type="ECO:0000313" key="3">
    <source>
        <dbReference type="EMBL" id="TKD03183.1"/>
    </source>
</evidence>
<name>A0A4U1J8L4_9BACT</name>
<gene>
    <name evidence="3" type="ORF">E8A74_27110</name>
</gene>
<dbReference type="Gene3D" id="3.40.50.300">
    <property type="entry name" value="P-loop containing nucleotide triphosphate hydrolases"/>
    <property type="match status" value="1"/>
</dbReference>
<feature type="domain" description="ATPase RavA-like AAA lid" evidence="1">
    <location>
        <begin position="250"/>
        <end position="304"/>
    </location>
</feature>